<protein>
    <recommendedName>
        <fullName evidence="11">Malonyl-CoA:ACP transacylase (MAT) domain-containing protein</fullName>
    </recommendedName>
</protein>
<feature type="domain" description="Fatty acid synthase subunit beta N-terminal" evidence="7">
    <location>
        <begin position="114"/>
        <end position="194"/>
    </location>
</feature>
<dbReference type="Proteomes" id="UP000009131">
    <property type="component" value="Unassembled WGS sequence"/>
</dbReference>
<dbReference type="FunCoup" id="G7DTS8">
    <property type="interactions" value="20"/>
</dbReference>
<evidence type="ECO:0000259" key="7">
    <source>
        <dbReference type="Pfam" id="PF17828"/>
    </source>
</evidence>
<keyword evidence="3" id="KW-0521">NADP</keyword>
<dbReference type="OrthoDB" id="4251012at2759"/>
<dbReference type="EMBL" id="BABT02000026">
    <property type="protein sequence ID" value="GAA93988.1"/>
    <property type="molecule type" value="Genomic_DNA"/>
</dbReference>
<keyword evidence="10" id="KW-1185">Reference proteome</keyword>
<dbReference type="Pfam" id="PF08354">
    <property type="entry name" value="Fas1-AflB-like_hel"/>
    <property type="match status" value="1"/>
</dbReference>
<accession>G7DTS8</accession>
<dbReference type="SUPFAM" id="SSF51412">
    <property type="entry name" value="Inosine monophosphate dehydrogenase (IMPDH)"/>
    <property type="match status" value="1"/>
</dbReference>
<feature type="domain" description="Starter acyltransferase (SAT)" evidence="6">
    <location>
        <begin position="225"/>
        <end position="496"/>
    </location>
</feature>
<dbReference type="InterPro" id="IPR032088">
    <property type="entry name" value="SAT"/>
</dbReference>
<evidence type="ECO:0000259" key="6">
    <source>
        <dbReference type="Pfam" id="PF16073"/>
    </source>
</evidence>
<evidence type="ECO:0000256" key="3">
    <source>
        <dbReference type="ARBA" id="ARBA00022857"/>
    </source>
</evidence>
<feature type="domain" description="Fatty acid synthase beta subunit AflB /Fas1-like central" evidence="5">
    <location>
        <begin position="819"/>
        <end position="1171"/>
    </location>
</feature>
<evidence type="ECO:0000256" key="4">
    <source>
        <dbReference type="ARBA" id="ARBA00023002"/>
    </source>
</evidence>
<comment type="caution">
    <text evidence="9">The sequence shown here is derived from an EMBL/GenBank/DDBJ whole genome shotgun (WGS) entry which is preliminary data.</text>
</comment>
<dbReference type="GO" id="GO:0004318">
    <property type="term" value="F:enoyl-[acyl-carrier-protein] reductase (NADH) activity"/>
    <property type="evidence" value="ECO:0007669"/>
    <property type="project" value="InterPro"/>
</dbReference>
<dbReference type="STRING" id="764103.G7DTS8"/>
<dbReference type="GO" id="GO:0006633">
    <property type="term" value="P:fatty acid biosynthetic process"/>
    <property type="evidence" value="ECO:0007669"/>
    <property type="project" value="InterPro"/>
</dbReference>
<reference evidence="9 10" key="2">
    <citation type="journal article" date="2012" name="Open Biol.">
        <title>Characteristics of nucleosomes and linker DNA regions on the genome of the basidiomycete Mixia osmundae revealed by mono- and dinucleosome mapping.</title>
        <authorList>
            <person name="Nishida H."/>
            <person name="Kondo S."/>
            <person name="Matsumoto T."/>
            <person name="Suzuki Y."/>
            <person name="Yoshikawa H."/>
            <person name="Taylor T.D."/>
            <person name="Sugiyama J."/>
        </authorList>
    </citation>
    <scope>NUCLEOTIDE SEQUENCE [LARGE SCALE GENOMIC DNA]</scope>
    <source>
        <strain evidence="10">CBS 9802 / IAM 14324 / JCM 22182 / KY 12970</strain>
    </source>
</reference>
<dbReference type="FunFam" id="3.40.366.10:FF:000006">
    <property type="entry name" value="Fatty acid synthase beta subunit dehydratase"/>
    <property type="match status" value="1"/>
</dbReference>
<dbReference type="InterPro" id="IPR013785">
    <property type="entry name" value="Aldolase_TIM"/>
</dbReference>
<dbReference type="Gene3D" id="1.20.1050.120">
    <property type="match status" value="1"/>
</dbReference>
<dbReference type="Gene3D" id="6.20.240.10">
    <property type="match status" value="1"/>
</dbReference>
<dbReference type="Gene3D" id="1.20.930.70">
    <property type="match status" value="1"/>
</dbReference>
<dbReference type="GO" id="GO:0004312">
    <property type="term" value="F:fatty acid synthase activity"/>
    <property type="evidence" value="ECO:0007669"/>
    <property type="project" value="InterPro"/>
</dbReference>
<dbReference type="Gene3D" id="3.30.1120.100">
    <property type="match status" value="1"/>
</dbReference>
<dbReference type="PRINTS" id="PR01483">
    <property type="entry name" value="FASYNTHASE"/>
</dbReference>
<dbReference type="InterPro" id="IPR013565">
    <property type="entry name" value="Fas1/AflB-like_central"/>
</dbReference>
<dbReference type="PANTHER" id="PTHR10982">
    <property type="entry name" value="MALONYL COA-ACYL CARRIER PROTEIN TRANSACYLASE"/>
    <property type="match status" value="1"/>
</dbReference>
<organism evidence="9 10">
    <name type="scientific">Mixia osmundae (strain CBS 9802 / IAM 14324 / JCM 22182 / KY 12970)</name>
    <dbReference type="NCBI Taxonomy" id="764103"/>
    <lineage>
        <taxon>Eukaryota</taxon>
        <taxon>Fungi</taxon>
        <taxon>Dikarya</taxon>
        <taxon>Basidiomycota</taxon>
        <taxon>Pucciniomycotina</taxon>
        <taxon>Mixiomycetes</taxon>
        <taxon>Mixiales</taxon>
        <taxon>Mixiaceae</taxon>
        <taxon>Mixia</taxon>
    </lineage>
</organism>
<evidence type="ECO:0000256" key="2">
    <source>
        <dbReference type="ARBA" id="ARBA00022801"/>
    </source>
</evidence>
<evidence type="ECO:0008006" key="11">
    <source>
        <dbReference type="Google" id="ProtNLM"/>
    </source>
</evidence>
<dbReference type="GO" id="GO:0016787">
    <property type="term" value="F:hydrolase activity"/>
    <property type="evidence" value="ECO:0007669"/>
    <property type="project" value="UniProtKB-KW"/>
</dbReference>
<gene>
    <name evidence="9" type="primary">Mo00635</name>
    <name evidence="9" type="ORF">E5Q_00635</name>
</gene>
<dbReference type="Gene3D" id="3.20.20.70">
    <property type="entry name" value="Aldolase class I"/>
    <property type="match status" value="1"/>
</dbReference>
<dbReference type="GO" id="GO:0019171">
    <property type="term" value="F:(3R)-hydroxyacyl-[acyl-carrier-protein] dehydratase activity"/>
    <property type="evidence" value="ECO:0007669"/>
    <property type="project" value="InterPro"/>
</dbReference>
<keyword evidence="2" id="KW-0378">Hydrolase</keyword>
<dbReference type="InterPro" id="IPR001227">
    <property type="entry name" value="Ac_transferase_dom_sf"/>
</dbReference>
<sequence length="1312" mass="143347">MDRNSISPEADQRPLVLHHVATATYATLLVSAQSRAWTRAEILREAFTRALVDPQAAPAESATESYATQLGLTAASSIDTLLGDAPPSVTPAQIEAASSSATTEEQDQARMLAQASKENAIVLHALFLRFIAHQVQKSADALTNELLLTGLASFIDAYLCPKGTPPVALHTLVSTLDAPRRQAVLRAFYEARQLLQSDSASHAALSREPSSRLWQASSKANIYAVFGGQGTNEVYFEELQLIYDTYRPLVQDLIEQASQTLCKLSQAHQKQSLLFVESLDAHSWLLEPATRPPVPYLASCAVSLPLIGLTQLAQYAVTAKILNLSPDQMLARQDDATSGILGLTGHSQGVVSATVTAMGGSSWAVWTENALKALEVLFFIGLRGSEAFSPAALPPAQVQECIDAGEGAPTPMLAVTGLDLKSLQKRIDATNNLLKAENDRPAPDGSAKVKRGPVAISLFNGIRAFVVTGPVASLTGLVASLRKAKAEQGKDQSKTPFSKRLPVFSLRFLPIGVPYHSDYLAGCTAQVVQADLGHSEHPAFWQRSKLRVPVFNTETGKDLREGSPDESLLEELCHQIFTAHIHWTKATHFPSTCSHVIDFGPGGLSGIGSLTARGLEGRGVRTLLASGGNASRPSEELYHAQDVRFDTRWIDDYAPKLLKTRDGKIHLDTPFSRLLSKPPLMVAGMTPSTVKAGFNAATMNAGYHIELAGGGHYNEAMLRAKVAEISSKLDVPGLGITLNSLYINPRAWTLQFPLWCQMRKEGLPVEGLTVAAGIPSTEKAAEIIHALREAGIKHVSFKPGSSDGIRQVINIAAANPDYPIIMQWTGGRAGGHHSPEDFHDPIIRSYGSIRAHKNLILVGGSGFGSAEQIWPYLSGDWSQEYGVEPMPYDGFLFASWMMVALEAHTSDSVKQLILDAPGVDDDKWEGTYDRPTGGILTVRSELGEPIHKIATRGVKLWRKYDDTVFGLPKEKRVAWLLEHKAEVIAALNADFQKPWFPAKADGTPCDLGDMTYEEVLRRMTRLLYVAHQKRWIDKSHQRLVGDWIRRTEERLSEVNGGGAKISALQSYSELDEPEVFLDKFLKKYSSAQQIVLASEDVKYFVQAAQRPGQKPVPFIPVLDSSFEVWFKKDSLWQAEDIDAVFDQDPQRVCILQGPVAAKYCTKINEPVKTMLGDIERSLTASVIERFYAGDESKIPVVDYIAAAPALASKVETYAEAHGIRHRVTSNADGTTVHDFDITQDLPPQEEWLGALAGQSASWLRVALTSQHIVQGRRSITNPISRVFVPRKDQRVRLVVSANGRPCSVKLFGAIRT</sequence>
<dbReference type="SUPFAM" id="SSF52151">
    <property type="entry name" value="FabD/lysophospholipase-like"/>
    <property type="match status" value="1"/>
</dbReference>
<dbReference type="PANTHER" id="PTHR10982:SF21">
    <property type="entry name" value="FATTY ACID SYNTHASE SUBUNIT BETA"/>
    <property type="match status" value="1"/>
</dbReference>
<evidence type="ECO:0000313" key="9">
    <source>
        <dbReference type="EMBL" id="GAA93988.1"/>
    </source>
</evidence>
<dbReference type="FunFam" id="3.20.20.70:FF:000078">
    <property type="entry name" value="Fatty acid synthase beta subunit dehydratase"/>
    <property type="match status" value="1"/>
</dbReference>
<dbReference type="Pfam" id="PF17951">
    <property type="entry name" value="FAS_meander"/>
    <property type="match status" value="1"/>
</dbReference>
<dbReference type="Gene3D" id="3.40.366.10">
    <property type="entry name" value="Malonyl-Coenzyme A Acyl Carrier Protein, domain 2"/>
    <property type="match status" value="2"/>
</dbReference>
<keyword evidence="4" id="KW-0560">Oxidoreductase</keyword>
<evidence type="ECO:0000259" key="8">
    <source>
        <dbReference type="Pfam" id="PF17951"/>
    </source>
</evidence>
<dbReference type="RefSeq" id="XP_014570271.1">
    <property type="nucleotide sequence ID" value="XM_014714785.1"/>
</dbReference>
<dbReference type="InterPro" id="IPR041099">
    <property type="entry name" value="FAS1_N"/>
</dbReference>
<dbReference type="InterPro" id="IPR050830">
    <property type="entry name" value="Fungal_FAS"/>
</dbReference>
<dbReference type="HOGENOM" id="CLU_000114_4_0_1"/>
<dbReference type="InterPro" id="IPR040883">
    <property type="entry name" value="FAS_meander"/>
</dbReference>
<dbReference type="OMA" id="MYVAHEK"/>
<dbReference type="eggNOG" id="ENOG502QQJX">
    <property type="taxonomic scope" value="Eukaryota"/>
</dbReference>
<dbReference type="Pfam" id="PF17828">
    <property type="entry name" value="FAS_N"/>
    <property type="match status" value="1"/>
</dbReference>
<dbReference type="GO" id="GO:0005835">
    <property type="term" value="C:fatty acid synthase complex"/>
    <property type="evidence" value="ECO:0007669"/>
    <property type="project" value="InterPro"/>
</dbReference>
<dbReference type="InterPro" id="IPR016035">
    <property type="entry name" value="Acyl_Trfase/lysoPLipase"/>
</dbReference>
<evidence type="ECO:0000313" key="10">
    <source>
        <dbReference type="Proteomes" id="UP000009131"/>
    </source>
</evidence>
<dbReference type="InParanoid" id="G7DTS8"/>
<proteinExistence type="predicted"/>
<dbReference type="FunFam" id="1.20.930.70:FF:000001">
    <property type="entry name" value="Fatty acid synthase beta subunit dehydratase"/>
    <property type="match status" value="1"/>
</dbReference>
<reference evidence="9 10" key="1">
    <citation type="journal article" date="2011" name="J. Gen. Appl. Microbiol.">
        <title>Draft genome sequencing of the enigmatic basidiomycete Mixia osmundae.</title>
        <authorList>
            <person name="Nishida H."/>
            <person name="Nagatsuka Y."/>
            <person name="Sugiyama J."/>
        </authorList>
    </citation>
    <scope>NUCLEOTIDE SEQUENCE [LARGE SCALE GENOMIC DNA]</scope>
    <source>
        <strain evidence="10">CBS 9802 / IAM 14324 / JCM 22182 / KY 12970</strain>
    </source>
</reference>
<keyword evidence="1" id="KW-0808">Transferase</keyword>
<feature type="domain" description="Fatty acid synthase meander beta sheet" evidence="8">
    <location>
        <begin position="1239"/>
        <end position="1309"/>
    </location>
</feature>
<dbReference type="InterPro" id="IPR003965">
    <property type="entry name" value="Fatty_acid_synthase"/>
</dbReference>
<evidence type="ECO:0000256" key="1">
    <source>
        <dbReference type="ARBA" id="ARBA00022679"/>
    </source>
</evidence>
<name>G7DTS8_MIXOS</name>
<evidence type="ECO:0000259" key="5">
    <source>
        <dbReference type="Pfam" id="PF08354"/>
    </source>
</evidence>
<dbReference type="Pfam" id="PF16073">
    <property type="entry name" value="SAT"/>
    <property type="match status" value="1"/>
</dbReference>